<evidence type="ECO:0000313" key="4">
    <source>
        <dbReference type="Proteomes" id="UP000297348"/>
    </source>
</evidence>
<dbReference type="InterPro" id="IPR016162">
    <property type="entry name" value="Ald_DH_N"/>
</dbReference>
<gene>
    <name evidence="3" type="ORF">EGT51_04805</name>
</gene>
<sequence length="455" mass="48779">MSYRVIDPMTGAEYRSYPDATDAEVDQALATSAKYFEEQPTTRYERAQHLLKFAQIFDDEADKFAEEAAHNMGKLFKEGQGESHAAANITRYYANHGEAFLTPKPYVYGPNDAHAQLEYAPTGIIMSVEPWNFPYTQVIRVLAPNYLAGNPVILKHASSVAGCAALIQDAARKAGMPVGAFQNLCLTHDQVARVIADPRVQGLAVTGSEPVGRQLAGLAGQNLTKSTLELGGSDACLILDDADMDNAIKESAISRLRNSGQTCTSAKRFIVRREVADEFVAGLKRIFTAQVVGDPMDPKTTLAPLASKRGQEKLAQQVDNAVQHGATAIVAGGPTGEATGFMPTLLGDIAPDNPASQEEFFGPVAQLYVVDSDDEAVKIANATPFGLAGAVFSADEDRAHRVASRMATGQVFINKGSTGIPELPFGGVKNSGYGREMSDLGIMEFMNAKIVVYPK</sequence>
<dbReference type="RefSeq" id="WP_135367624.1">
    <property type="nucleotide sequence ID" value="NZ_RKLX01000005.1"/>
</dbReference>
<evidence type="ECO:0000313" key="3">
    <source>
        <dbReference type="EMBL" id="TGD19490.1"/>
    </source>
</evidence>
<dbReference type="OrthoDB" id="9762913at2"/>
<proteinExistence type="predicted"/>
<dbReference type="AlphaFoldDB" id="A0A4Z0JB30"/>
<protein>
    <submittedName>
        <fullName evidence="3">Aldehyde dehydrogenase family protein</fullName>
    </submittedName>
</protein>
<name>A0A4Z0JB30_9LACO</name>
<evidence type="ECO:0000259" key="2">
    <source>
        <dbReference type="Pfam" id="PF00171"/>
    </source>
</evidence>
<evidence type="ECO:0000256" key="1">
    <source>
        <dbReference type="ARBA" id="ARBA00023002"/>
    </source>
</evidence>
<dbReference type="EMBL" id="RKLX01000005">
    <property type="protein sequence ID" value="TGD19490.1"/>
    <property type="molecule type" value="Genomic_DNA"/>
</dbReference>
<organism evidence="3 4">
    <name type="scientific">Levilactobacillus suantsaiihabitans</name>
    <dbReference type="NCBI Taxonomy" id="2487722"/>
    <lineage>
        <taxon>Bacteria</taxon>
        <taxon>Bacillati</taxon>
        <taxon>Bacillota</taxon>
        <taxon>Bacilli</taxon>
        <taxon>Lactobacillales</taxon>
        <taxon>Lactobacillaceae</taxon>
        <taxon>Levilactobacillus</taxon>
    </lineage>
</organism>
<dbReference type="Proteomes" id="UP000297348">
    <property type="component" value="Unassembled WGS sequence"/>
</dbReference>
<dbReference type="InterPro" id="IPR015590">
    <property type="entry name" value="Aldehyde_DH_dom"/>
</dbReference>
<feature type="domain" description="Aldehyde dehydrogenase" evidence="2">
    <location>
        <begin position="3"/>
        <end position="451"/>
    </location>
</feature>
<dbReference type="InterPro" id="IPR016163">
    <property type="entry name" value="Ald_DH_C"/>
</dbReference>
<dbReference type="InterPro" id="IPR047110">
    <property type="entry name" value="GABD/Sad-like"/>
</dbReference>
<comment type="caution">
    <text evidence="3">The sequence shown here is derived from an EMBL/GenBank/DDBJ whole genome shotgun (WGS) entry which is preliminary data.</text>
</comment>
<dbReference type="Pfam" id="PF00171">
    <property type="entry name" value="Aldedh"/>
    <property type="match status" value="1"/>
</dbReference>
<dbReference type="Gene3D" id="3.40.605.10">
    <property type="entry name" value="Aldehyde Dehydrogenase, Chain A, domain 1"/>
    <property type="match status" value="1"/>
</dbReference>
<dbReference type="PANTHER" id="PTHR43217:SF2">
    <property type="entry name" value="SUCCINATE-SEMIALDEHYDE DEHYDROGENASE [NADP(+)]"/>
    <property type="match status" value="1"/>
</dbReference>
<reference evidence="3 4" key="1">
    <citation type="submission" date="2018-10" db="EMBL/GenBank/DDBJ databases">
        <title>Lactobacillus sp. R7 and Lactobacillus sp. R19 isolated from fermented mustard green product of Taiwan.</title>
        <authorList>
            <person name="Lin S.-T."/>
        </authorList>
    </citation>
    <scope>NUCLEOTIDE SEQUENCE [LARGE SCALE GENOMIC DNA]</scope>
    <source>
        <strain evidence="3 4">BCRC 81129</strain>
    </source>
</reference>
<dbReference type="PANTHER" id="PTHR43217">
    <property type="entry name" value="SUCCINATE SEMIALDEHYDE DEHYDROGENASE [NAD(P)+] SAD"/>
    <property type="match status" value="1"/>
</dbReference>
<dbReference type="InterPro" id="IPR016161">
    <property type="entry name" value="Ald_DH/histidinol_DH"/>
</dbReference>
<accession>A0A4Z0JB30</accession>
<dbReference type="Gene3D" id="3.40.309.10">
    <property type="entry name" value="Aldehyde Dehydrogenase, Chain A, domain 2"/>
    <property type="match status" value="1"/>
</dbReference>
<dbReference type="SUPFAM" id="SSF53720">
    <property type="entry name" value="ALDH-like"/>
    <property type="match status" value="1"/>
</dbReference>
<dbReference type="GO" id="GO:0004777">
    <property type="term" value="F:succinate-semialdehyde dehydrogenase (NAD+) activity"/>
    <property type="evidence" value="ECO:0007669"/>
    <property type="project" value="TreeGrafter"/>
</dbReference>
<keyword evidence="4" id="KW-1185">Reference proteome</keyword>
<keyword evidence="1" id="KW-0560">Oxidoreductase</keyword>